<protein>
    <submittedName>
        <fullName evidence="2">Serine/threonine protein phosphatase 1</fullName>
    </submittedName>
</protein>
<dbReference type="SUPFAM" id="SSF56300">
    <property type="entry name" value="Metallo-dependent phosphatases"/>
    <property type="match status" value="1"/>
</dbReference>
<dbReference type="PANTHER" id="PTHR42850">
    <property type="entry name" value="METALLOPHOSPHOESTERASE"/>
    <property type="match status" value="1"/>
</dbReference>
<dbReference type="STRING" id="1884381.SAMN05518846_108110"/>
<dbReference type="GO" id="GO:0008803">
    <property type="term" value="F:bis(5'-nucleosyl)-tetraphosphatase (symmetrical) activity"/>
    <property type="evidence" value="ECO:0007669"/>
    <property type="project" value="TreeGrafter"/>
</dbReference>
<dbReference type="CDD" id="cd00144">
    <property type="entry name" value="MPP_PPP_family"/>
    <property type="match status" value="1"/>
</dbReference>
<dbReference type="AlphaFoldDB" id="A0A1I3WFT6"/>
<evidence type="ECO:0000259" key="1">
    <source>
        <dbReference type="PROSITE" id="PS00125"/>
    </source>
</evidence>
<evidence type="ECO:0000313" key="2">
    <source>
        <dbReference type="EMBL" id="SFK06564.1"/>
    </source>
</evidence>
<dbReference type="PANTHER" id="PTHR42850:SF4">
    <property type="entry name" value="ZINC-DEPENDENT ENDOPOLYPHOSPHATASE"/>
    <property type="match status" value="1"/>
</dbReference>
<keyword evidence="3" id="KW-1185">Reference proteome</keyword>
<dbReference type="GO" id="GO:0005737">
    <property type="term" value="C:cytoplasm"/>
    <property type="evidence" value="ECO:0007669"/>
    <property type="project" value="TreeGrafter"/>
</dbReference>
<name>A0A1I3WFT6_9BACL</name>
<sequence length="263" mass="29342">MTTYFVSDIHGQYQAFQKALQDASFSPSQGDKLYVIGDMIDRGPQSKDVLLSLLELRQQYPQQVFLIKGNHEQMFEDWLDRRGNDENYLRFNGGDATVRSLLGNHPLRRAFANGGLPSPEVQEQARQIILAQSPFLLPALQALPLSIQLPADAQTGSPAVLLVHAGIRPGIPLSQQAPEDLLWIREPFFEGYDGEMPVVFGHTPVPKLPGYRGRGPWRRDNIVGIDGGAAFRRGILLVEWPSLESIFVPIQDVHPYPIVQVNA</sequence>
<reference evidence="3" key="1">
    <citation type="submission" date="2016-10" db="EMBL/GenBank/DDBJ databases">
        <authorList>
            <person name="Varghese N."/>
            <person name="Submissions S."/>
        </authorList>
    </citation>
    <scope>NUCLEOTIDE SEQUENCE [LARGE SCALE GENOMIC DNA]</scope>
    <source>
        <strain evidence="3">OK042</strain>
    </source>
</reference>
<dbReference type="InterPro" id="IPR006186">
    <property type="entry name" value="Ser/Thr-sp_prot-phosphatase"/>
</dbReference>
<feature type="domain" description="Serine/threonine specific protein phosphatases" evidence="1">
    <location>
        <begin position="67"/>
        <end position="72"/>
    </location>
</feature>
<proteinExistence type="predicted"/>
<gene>
    <name evidence="2" type="ORF">SAMN05518846_108110</name>
</gene>
<evidence type="ECO:0000313" key="3">
    <source>
        <dbReference type="Proteomes" id="UP000198915"/>
    </source>
</evidence>
<organism evidence="2 3">
    <name type="scientific">Brevibacillus centrosporus</name>
    <dbReference type="NCBI Taxonomy" id="54910"/>
    <lineage>
        <taxon>Bacteria</taxon>
        <taxon>Bacillati</taxon>
        <taxon>Bacillota</taxon>
        <taxon>Bacilli</taxon>
        <taxon>Bacillales</taxon>
        <taxon>Paenibacillaceae</taxon>
        <taxon>Brevibacillus</taxon>
    </lineage>
</organism>
<dbReference type="GO" id="GO:0016791">
    <property type="term" value="F:phosphatase activity"/>
    <property type="evidence" value="ECO:0007669"/>
    <property type="project" value="TreeGrafter"/>
</dbReference>
<dbReference type="Proteomes" id="UP000198915">
    <property type="component" value="Unassembled WGS sequence"/>
</dbReference>
<dbReference type="Gene3D" id="3.60.21.10">
    <property type="match status" value="1"/>
</dbReference>
<dbReference type="InterPro" id="IPR050126">
    <property type="entry name" value="Ap4A_hydrolase"/>
</dbReference>
<dbReference type="Pfam" id="PF00149">
    <property type="entry name" value="Metallophos"/>
    <property type="match status" value="1"/>
</dbReference>
<dbReference type="InterPro" id="IPR029052">
    <property type="entry name" value="Metallo-depent_PP-like"/>
</dbReference>
<dbReference type="PRINTS" id="PR00114">
    <property type="entry name" value="STPHPHTASE"/>
</dbReference>
<dbReference type="GO" id="GO:0110154">
    <property type="term" value="P:RNA decapping"/>
    <property type="evidence" value="ECO:0007669"/>
    <property type="project" value="TreeGrafter"/>
</dbReference>
<dbReference type="InterPro" id="IPR004843">
    <property type="entry name" value="Calcineurin-like_PHP"/>
</dbReference>
<dbReference type="EMBL" id="FORT01000008">
    <property type="protein sequence ID" value="SFK06564.1"/>
    <property type="molecule type" value="Genomic_DNA"/>
</dbReference>
<dbReference type="PROSITE" id="PS00125">
    <property type="entry name" value="SER_THR_PHOSPHATASE"/>
    <property type="match status" value="1"/>
</dbReference>
<dbReference type="RefSeq" id="WP_092269212.1">
    <property type="nucleotide sequence ID" value="NZ_FORT01000008.1"/>
</dbReference>
<accession>A0A1I3WFT6</accession>